<gene>
    <name evidence="2" type="ORF">DB32_000368</name>
</gene>
<dbReference type="EMBL" id="CP011125">
    <property type="protein sequence ID" value="AKF03219.1"/>
    <property type="molecule type" value="Genomic_DNA"/>
</dbReference>
<accession>A0A0F6SDC8</accession>
<dbReference type="InterPro" id="IPR016040">
    <property type="entry name" value="NAD(P)-bd_dom"/>
</dbReference>
<dbReference type="SUPFAM" id="SSF51735">
    <property type="entry name" value="NAD(P)-binding Rossmann-fold domains"/>
    <property type="match status" value="1"/>
</dbReference>
<dbReference type="InterPro" id="IPR036291">
    <property type="entry name" value="NAD(P)-bd_dom_sf"/>
</dbReference>
<reference evidence="2 3" key="1">
    <citation type="submission" date="2015-03" db="EMBL/GenBank/DDBJ databases">
        <title>Genome assembly of Sandaracinus amylolyticus DSM 53668.</title>
        <authorList>
            <person name="Sharma G."/>
            <person name="Subramanian S."/>
        </authorList>
    </citation>
    <scope>NUCLEOTIDE SEQUENCE [LARGE SCALE GENOMIC DNA]</scope>
    <source>
        <strain evidence="2 3">DSM 53668</strain>
    </source>
</reference>
<dbReference type="Proteomes" id="UP000034883">
    <property type="component" value="Chromosome"/>
</dbReference>
<dbReference type="STRING" id="927083.DB32_000368"/>
<dbReference type="AlphaFoldDB" id="A0A0F6SDC8"/>
<protein>
    <submittedName>
        <fullName evidence="2">UDP-glucose 4-epimerase</fullName>
    </submittedName>
</protein>
<evidence type="ECO:0000259" key="1">
    <source>
        <dbReference type="Pfam" id="PF16363"/>
    </source>
</evidence>
<dbReference type="PANTHER" id="PTHR43000">
    <property type="entry name" value="DTDP-D-GLUCOSE 4,6-DEHYDRATASE-RELATED"/>
    <property type="match status" value="1"/>
</dbReference>
<organism evidence="2 3">
    <name type="scientific">Sandaracinus amylolyticus</name>
    <dbReference type="NCBI Taxonomy" id="927083"/>
    <lineage>
        <taxon>Bacteria</taxon>
        <taxon>Pseudomonadati</taxon>
        <taxon>Myxococcota</taxon>
        <taxon>Polyangia</taxon>
        <taxon>Polyangiales</taxon>
        <taxon>Sandaracinaceae</taxon>
        <taxon>Sandaracinus</taxon>
    </lineage>
</organism>
<feature type="domain" description="NAD(P)-binding" evidence="1">
    <location>
        <begin position="2"/>
        <end position="295"/>
    </location>
</feature>
<dbReference type="Pfam" id="PF16363">
    <property type="entry name" value="GDP_Man_Dehyd"/>
    <property type="match status" value="1"/>
</dbReference>
<evidence type="ECO:0000313" key="2">
    <source>
        <dbReference type="EMBL" id="AKF03219.1"/>
    </source>
</evidence>
<name>A0A0F6SDC8_9BACT</name>
<keyword evidence="3" id="KW-1185">Reference proteome</keyword>
<evidence type="ECO:0000313" key="3">
    <source>
        <dbReference type="Proteomes" id="UP000034883"/>
    </source>
</evidence>
<proteinExistence type="predicted"/>
<sequence length="322" mass="35899">MAGGAGFVGSQLVRELVADDARVVVLDNFQTGGRANLAEVERRIEIVVGDLLDEWCVLEVFRRVRPTHVFNLVGETFVPAVYDAPKRFLRTNVEGHLNLLMACRQFDVVRVVHASSAEVYGHPEHGPVREDHPLGAANTYAVTKLAADRLCATMHAEHGVPVSIARLFNAYGPRETEPYVIPEIIAQLHAGGPLVLGDLDARRDYTYVEDTARGLLALMRSELGPGRAVNIGSNSSHSVREIAEMLAVLMDRPLELRVDPARLRRQEIAHLQADASLLRAHGWAPRVPLREGLERTVRWFADNGHRWPWQDRVLGTFVSRRD</sequence>
<dbReference type="KEGG" id="samy:DB32_000368"/>
<dbReference type="Gene3D" id="3.40.50.720">
    <property type="entry name" value="NAD(P)-binding Rossmann-like Domain"/>
    <property type="match status" value="1"/>
</dbReference>